<evidence type="ECO:0000259" key="2">
    <source>
        <dbReference type="Pfam" id="PF23055"/>
    </source>
</evidence>
<sequence length="93" mass="10430">MEDSTLTSESSHISRRVEAQVRAARITRDATKFDNTIASLNYDVLMEVIGIIRKPPAIAKAQKKIRNWKISSMEQRKKPTITGSGATITTRSR</sequence>
<dbReference type="AlphaFoldDB" id="A0A834IBB6"/>
<name>A0A834IBB6_RHYFE</name>
<gene>
    <name evidence="3" type="ORF">GWI33_007205</name>
</gene>
<dbReference type="Pfam" id="PF23055">
    <property type="entry name" value="DUF7041"/>
    <property type="match status" value="1"/>
</dbReference>
<proteinExistence type="predicted"/>
<dbReference type="InterPro" id="IPR055469">
    <property type="entry name" value="DUF7041"/>
</dbReference>
<feature type="domain" description="DUF7041" evidence="2">
    <location>
        <begin position="16"/>
        <end position="79"/>
    </location>
</feature>
<comment type="caution">
    <text evidence="3">The sequence shown here is derived from an EMBL/GenBank/DDBJ whole genome shotgun (WGS) entry which is preliminary data.</text>
</comment>
<protein>
    <recommendedName>
        <fullName evidence="2">DUF7041 domain-containing protein</fullName>
    </recommendedName>
</protein>
<dbReference type="OrthoDB" id="6433758at2759"/>
<feature type="region of interest" description="Disordered" evidence="1">
    <location>
        <begin position="73"/>
        <end position="93"/>
    </location>
</feature>
<organism evidence="3 4">
    <name type="scientific">Rhynchophorus ferrugineus</name>
    <name type="common">Red palm weevil</name>
    <name type="synonym">Curculio ferrugineus</name>
    <dbReference type="NCBI Taxonomy" id="354439"/>
    <lineage>
        <taxon>Eukaryota</taxon>
        <taxon>Metazoa</taxon>
        <taxon>Ecdysozoa</taxon>
        <taxon>Arthropoda</taxon>
        <taxon>Hexapoda</taxon>
        <taxon>Insecta</taxon>
        <taxon>Pterygota</taxon>
        <taxon>Neoptera</taxon>
        <taxon>Endopterygota</taxon>
        <taxon>Coleoptera</taxon>
        <taxon>Polyphaga</taxon>
        <taxon>Cucujiformia</taxon>
        <taxon>Curculionidae</taxon>
        <taxon>Dryophthorinae</taxon>
        <taxon>Rhynchophorus</taxon>
    </lineage>
</organism>
<keyword evidence="4" id="KW-1185">Reference proteome</keyword>
<reference evidence="3" key="1">
    <citation type="submission" date="2020-08" db="EMBL/GenBank/DDBJ databases">
        <title>Genome sequencing and assembly of the red palm weevil Rhynchophorus ferrugineus.</title>
        <authorList>
            <person name="Dias G.B."/>
            <person name="Bergman C.M."/>
            <person name="Manee M."/>
        </authorList>
    </citation>
    <scope>NUCLEOTIDE SEQUENCE</scope>
    <source>
        <strain evidence="3">AA-2017</strain>
        <tissue evidence="3">Whole larva</tissue>
    </source>
</reference>
<dbReference type="EMBL" id="JAACXV010001801">
    <property type="protein sequence ID" value="KAF7277464.1"/>
    <property type="molecule type" value="Genomic_DNA"/>
</dbReference>
<evidence type="ECO:0000313" key="3">
    <source>
        <dbReference type="EMBL" id="KAF7277464.1"/>
    </source>
</evidence>
<evidence type="ECO:0000256" key="1">
    <source>
        <dbReference type="SAM" id="MobiDB-lite"/>
    </source>
</evidence>
<dbReference type="Proteomes" id="UP000625711">
    <property type="component" value="Unassembled WGS sequence"/>
</dbReference>
<accession>A0A834IBB6</accession>
<feature type="compositionally biased region" description="Polar residues" evidence="1">
    <location>
        <begin position="81"/>
        <end position="93"/>
    </location>
</feature>
<evidence type="ECO:0000313" key="4">
    <source>
        <dbReference type="Proteomes" id="UP000625711"/>
    </source>
</evidence>